<keyword evidence="1" id="KW-0472">Membrane</keyword>
<dbReference type="Proteomes" id="UP000225190">
    <property type="component" value="Segment"/>
</dbReference>
<accession>A0A1I9L2K4</accession>
<keyword evidence="1" id="KW-0812">Transmembrane</keyword>
<sequence>MPNSEQVEDIVERIERASAMLGPSNTNVGTSNINVDAGGVAVWIAATCCIVSIVVTLLLFVTFSFRDAEQNRKIDNLGEYLSAIYMAAPQLKPKEK</sequence>
<evidence type="ECO:0000256" key="1">
    <source>
        <dbReference type="SAM" id="Phobius"/>
    </source>
</evidence>
<name>A0A1I9L2K4_9CAUD</name>
<proteinExistence type="predicted"/>
<dbReference type="EMBL" id="KU197014">
    <property type="protein sequence ID" value="AMW36191.1"/>
    <property type="molecule type" value="Genomic_DNA"/>
</dbReference>
<organism evidence="2 3">
    <name type="scientific">Xanthomonas phage XAJ2</name>
    <dbReference type="NCBI Taxonomy" id="1775249"/>
    <lineage>
        <taxon>Viruses</taxon>
        <taxon>Duplodnaviria</taxon>
        <taxon>Heunggongvirae</taxon>
        <taxon>Uroviricota</taxon>
        <taxon>Caudoviricetes</taxon>
        <taxon>Caudoviricetes incertae sedis</taxon>
        <taxon>Xajduovirus</taxon>
        <taxon>Xajduovirus XAJ2</taxon>
    </lineage>
</organism>
<keyword evidence="3" id="KW-1185">Reference proteome</keyword>
<protein>
    <submittedName>
        <fullName evidence="2">Uncharacterized protein</fullName>
    </submittedName>
</protein>
<evidence type="ECO:0000313" key="2">
    <source>
        <dbReference type="EMBL" id="AMW36191.1"/>
    </source>
</evidence>
<reference evidence="2 3" key="1">
    <citation type="submission" date="2015-11" db="EMBL/GenBank/DDBJ databases">
        <title>Bacteriophages of Xanthomonas arboricola pv. juglandis: Characterization of two phages.</title>
        <authorList>
            <person name="Domotor D."/>
            <person name="Frank T."/>
            <person name="Rakhely G."/>
            <person name="Doffkay Z."/>
            <person name="Schneider G."/>
            <person name="Kovacs T."/>
        </authorList>
    </citation>
    <scope>NUCLEOTIDE SEQUENCE [LARGE SCALE GENOMIC DNA]</scope>
</reference>
<feature type="transmembrane region" description="Helical" evidence="1">
    <location>
        <begin position="40"/>
        <end position="63"/>
    </location>
</feature>
<keyword evidence="1" id="KW-1133">Transmembrane helix</keyword>
<evidence type="ECO:0000313" key="3">
    <source>
        <dbReference type="Proteomes" id="UP000225190"/>
    </source>
</evidence>